<dbReference type="InterPro" id="IPR000086">
    <property type="entry name" value="NUDIX_hydrolase_dom"/>
</dbReference>
<feature type="domain" description="Nudix hydrolase" evidence="4">
    <location>
        <begin position="4"/>
        <end position="134"/>
    </location>
</feature>
<gene>
    <name evidence="5" type="ordered locus">Sterm_1184</name>
</gene>
<name>D1AH18_SEBTE</name>
<keyword evidence="2 3" id="KW-0378">Hydrolase</keyword>
<protein>
    <submittedName>
        <fullName evidence="5">NUDIX hydrolase</fullName>
    </submittedName>
</protein>
<evidence type="ECO:0000256" key="2">
    <source>
        <dbReference type="ARBA" id="ARBA00022801"/>
    </source>
</evidence>
<dbReference type="AlphaFoldDB" id="D1AH18"/>
<dbReference type="PROSITE" id="PS00893">
    <property type="entry name" value="NUDIX_BOX"/>
    <property type="match status" value="1"/>
</dbReference>
<dbReference type="EMBL" id="CP001739">
    <property type="protein sequence ID" value="ACZ08052.1"/>
    <property type="molecule type" value="Genomic_DNA"/>
</dbReference>
<keyword evidence="6" id="KW-1185">Reference proteome</keyword>
<dbReference type="InterPro" id="IPR020476">
    <property type="entry name" value="Nudix_hydrolase"/>
</dbReference>
<dbReference type="GO" id="GO:0016787">
    <property type="term" value="F:hydrolase activity"/>
    <property type="evidence" value="ECO:0007669"/>
    <property type="project" value="UniProtKB-KW"/>
</dbReference>
<organism evidence="5 6">
    <name type="scientific">Sebaldella termitidis (strain ATCC 33386 / NCTC 11300)</name>
    <dbReference type="NCBI Taxonomy" id="526218"/>
    <lineage>
        <taxon>Bacteria</taxon>
        <taxon>Fusobacteriati</taxon>
        <taxon>Fusobacteriota</taxon>
        <taxon>Fusobacteriia</taxon>
        <taxon>Fusobacteriales</taxon>
        <taxon>Leptotrichiaceae</taxon>
        <taxon>Sebaldella</taxon>
    </lineage>
</organism>
<evidence type="ECO:0000313" key="6">
    <source>
        <dbReference type="Proteomes" id="UP000000845"/>
    </source>
</evidence>
<dbReference type="InterPro" id="IPR020084">
    <property type="entry name" value="NUDIX_hydrolase_CS"/>
</dbReference>
<dbReference type="HOGENOM" id="CLU_037162_18_3_0"/>
<dbReference type="RefSeq" id="WP_012860648.1">
    <property type="nucleotide sequence ID" value="NC_013517.1"/>
</dbReference>
<reference evidence="5 6" key="2">
    <citation type="journal article" date="2010" name="Stand. Genomic Sci.">
        <title>Complete genome sequence of Sebaldella termitidis type strain (NCTC 11300).</title>
        <authorList>
            <person name="Harmon-Smith M."/>
            <person name="Celia L."/>
            <person name="Chertkov O."/>
            <person name="Lapidus A."/>
            <person name="Copeland A."/>
            <person name="Glavina Del Rio T."/>
            <person name="Nolan M."/>
            <person name="Lucas S."/>
            <person name="Tice H."/>
            <person name="Cheng J.F."/>
            <person name="Han C."/>
            <person name="Detter J.C."/>
            <person name="Bruce D."/>
            <person name="Goodwin L."/>
            <person name="Pitluck S."/>
            <person name="Pati A."/>
            <person name="Liolios K."/>
            <person name="Ivanova N."/>
            <person name="Mavromatis K."/>
            <person name="Mikhailova N."/>
            <person name="Chen A."/>
            <person name="Palaniappan K."/>
            <person name="Land M."/>
            <person name="Hauser L."/>
            <person name="Chang Y.J."/>
            <person name="Jeffries C.D."/>
            <person name="Brettin T."/>
            <person name="Goker M."/>
            <person name="Beck B."/>
            <person name="Bristow J."/>
            <person name="Eisen J.A."/>
            <person name="Markowitz V."/>
            <person name="Hugenholtz P."/>
            <person name="Kyrpides N.C."/>
            <person name="Klenk H.P."/>
            <person name="Chen F."/>
        </authorList>
    </citation>
    <scope>NUCLEOTIDE SEQUENCE [LARGE SCALE GENOMIC DNA]</scope>
    <source>
        <strain evidence="6">ATCC 33386 / NCTC 11300</strain>
    </source>
</reference>
<dbReference type="PROSITE" id="PS51462">
    <property type="entry name" value="NUDIX"/>
    <property type="match status" value="1"/>
</dbReference>
<dbReference type="KEGG" id="str:Sterm_1184"/>
<evidence type="ECO:0000313" key="5">
    <source>
        <dbReference type="EMBL" id="ACZ08052.1"/>
    </source>
</evidence>
<evidence type="ECO:0000256" key="3">
    <source>
        <dbReference type="RuleBase" id="RU003476"/>
    </source>
</evidence>
<accession>D1AH18</accession>
<dbReference type="PANTHER" id="PTHR43046:SF14">
    <property type="entry name" value="MUTT_NUDIX FAMILY PROTEIN"/>
    <property type="match status" value="1"/>
</dbReference>
<sequence length="147" mass="17068">MDNNRPRVRVAGVLEEDGKLLLIEHTKNERSYWLLPGGGVDWGESLEEAVKREFLEETNLTVKIEEFLFISETLAPDKTKHVINLYFKVKRESGELALGDDSVLSDLKFFTLEEMDKIKIYPNVNGILKKIMKKESYENFLGMIWDK</sequence>
<dbReference type="Gene3D" id="3.90.79.10">
    <property type="entry name" value="Nucleoside Triphosphate Pyrophosphohydrolase"/>
    <property type="match status" value="1"/>
</dbReference>
<dbReference type="Pfam" id="PF00293">
    <property type="entry name" value="NUDIX"/>
    <property type="match status" value="1"/>
</dbReference>
<reference evidence="6" key="1">
    <citation type="submission" date="2009-09" db="EMBL/GenBank/DDBJ databases">
        <title>The complete chromosome of Sebaldella termitidis ATCC 33386.</title>
        <authorList>
            <consortium name="US DOE Joint Genome Institute (JGI-PGF)"/>
            <person name="Lucas S."/>
            <person name="Copeland A."/>
            <person name="Lapidus A."/>
            <person name="Glavina del Rio T."/>
            <person name="Dalin E."/>
            <person name="Tice H."/>
            <person name="Bruce D."/>
            <person name="Goodwin L."/>
            <person name="Pitluck S."/>
            <person name="Kyrpides N."/>
            <person name="Mavromatis K."/>
            <person name="Ivanova N."/>
            <person name="Mikhailova N."/>
            <person name="Sims D."/>
            <person name="Meincke L."/>
            <person name="Brettin T."/>
            <person name="Detter J.C."/>
            <person name="Han C."/>
            <person name="Larimer F."/>
            <person name="Land M."/>
            <person name="Hauser L."/>
            <person name="Markowitz V."/>
            <person name="Cheng J.F."/>
            <person name="Hugenholtz P."/>
            <person name="Woyke T."/>
            <person name="Wu D."/>
            <person name="Eisen J.A."/>
        </authorList>
    </citation>
    <scope>NUCLEOTIDE SEQUENCE [LARGE SCALE GENOMIC DNA]</scope>
    <source>
        <strain evidence="6">ATCC 33386 / NCTC 11300</strain>
    </source>
</reference>
<dbReference type="SUPFAM" id="SSF55811">
    <property type="entry name" value="Nudix"/>
    <property type="match status" value="1"/>
</dbReference>
<dbReference type="Proteomes" id="UP000000845">
    <property type="component" value="Chromosome"/>
</dbReference>
<proteinExistence type="inferred from homology"/>
<evidence type="ECO:0000256" key="1">
    <source>
        <dbReference type="ARBA" id="ARBA00001946"/>
    </source>
</evidence>
<dbReference type="CDD" id="cd18880">
    <property type="entry name" value="NUDIX_ADPRase"/>
    <property type="match status" value="1"/>
</dbReference>
<comment type="cofactor">
    <cofactor evidence="1">
        <name>Mg(2+)</name>
        <dbReference type="ChEBI" id="CHEBI:18420"/>
    </cofactor>
</comment>
<dbReference type="InterPro" id="IPR015797">
    <property type="entry name" value="NUDIX_hydrolase-like_dom_sf"/>
</dbReference>
<dbReference type="PANTHER" id="PTHR43046">
    <property type="entry name" value="GDP-MANNOSE MANNOSYL HYDROLASE"/>
    <property type="match status" value="1"/>
</dbReference>
<dbReference type="PRINTS" id="PR00502">
    <property type="entry name" value="NUDIXFAMILY"/>
</dbReference>
<comment type="similarity">
    <text evidence="3">Belongs to the Nudix hydrolase family.</text>
</comment>
<evidence type="ECO:0000259" key="4">
    <source>
        <dbReference type="PROSITE" id="PS51462"/>
    </source>
</evidence>
<dbReference type="eggNOG" id="COG1051">
    <property type="taxonomic scope" value="Bacteria"/>
</dbReference>
<dbReference type="STRING" id="526218.Sterm_1184"/>